<keyword evidence="2" id="KW-1185">Reference proteome</keyword>
<dbReference type="GO" id="GO:0016740">
    <property type="term" value="F:transferase activity"/>
    <property type="evidence" value="ECO:0007669"/>
    <property type="project" value="UniProtKB-KW"/>
</dbReference>
<dbReference type="PANTHER" id="PTHR12526">
    <property type="entry name" value="GLYCOSYLTRANSFERASE"/>
    <property type="match status" value="1"/>
</dbReference>
<organism evidence="1 2">
    <name type="scientific">Natrarchaeobius chitinivorans</name>
    <dbReference type="NCBI Taxonomy" id="1679083"/>
    <lineage>
        <taxon>Archaea</taxon>
        <taxon>Methanobacteriati</taxon>
        <taxon>Methanobacteriota</taxon>
        <taxon>Stenosarchaea group</taxon>
        <taxon>Halobacteria</taxon>
        <taxon>Halobacteriales</taxon>
        <taxon>Natrialbaceae</taxon>
        <taxon>Natrarchaeobius</taxon>
    </lineage>
</organism>
<protein>
    <submittedName>
        <fullName evidence="1">Glycosyltransferase</fullName>
    </submittedName>
</protein>
<dbReference type="Gene3D" id="3.40.50.2000">
    <property type="entry name" value="Glycogen Phosphorylase B"/>
    <property type="match status" value="2"/>
</dbReference>
<dbReference type="OrthoDB" id="132546at2157"/>
<sequence>MKISVLSHDLSHNCLGRAYLLAQLLERNYEVEIVGPTLGDEIWLPVQGEYDYKSVDTTSYTHSFARAVPKLLDLIEGDVILASKPRVQSYGVALIKRLREHRPVILDIDDWESGFAYGPGKLFGKLFAYSLGIPKGIKVDSFYYYRTLEAFAGRADARIVSNHFLQEKFGGEIIPHVRDTDVFNSERFDTHRAREEFDLPSDAHLIMFSGTPRPHKGVEDLVRAVSSLGRDGVCVVLVGAHESDYVERLRRIGGDSLIVRGQQPFDQIPKWIAAADVITIPQRRIPGTEGQIPAKVFDAMAMGKPIVATNVSDLPTVLDDCGVIVEPESVPQLAKAIAKLIENEDYRQELGRRARERSVMKYSYDAAAPQIADVIESL</sequence>
<proteinExistence type="predicted"/>
<dbReference type="AlphaFoldDB" id="A0A3N6MNI8"/>
<dbReference type="CDD" id="cd03801">
    <property type="entry name" value="GT4_PimA-like"/>
    <property type="match status" value="1"/>
</dbReference>
<comment type="caution">
    <text evidence="1">The sequence shown here is derived from an EMBL/GenBank/DDBJ whole genome shotgun (WGS) entry which is preliminary data.</text>
</comment>
<accession>A0A3N6MNI8</accession>
<gene>
    <name evidence="1" type="ORF">EA473_07700</name>
</gene>
<dbReference type="EMBL" id="REGA01000004">
    <property type="protein sequence ID" value="RQG96046.1"/>
    <property type="molecule type" value="Genomic_DNA"/>
</dbReference>
<keyword evidence="1" id="KW-0808">Transferase</keyword>
<name>A0A3N6MNI8_NATCH</name>
<dbReference type="Proteomes" id="UP000282323">
    <property type="component" value="Unassembled WGS sequence"/>
</dbReference>
<evidence type="ECO:0000313" key="2">
    <source>
        <dbReference type="Proteomes" id="UP000282323"/>
    </source>
</evidence>
<dbReference type="SUPFAM" id="SSF53756">
    <property type="entry name" value="UDP-Glycosyltransferase/glycogen phosphorylase"/>
    <property type="match status" value="1"/>
</dbReference>
<reference evidence="1 2" key="1">
    <citation type="submission" date="2018-10" db="EMBL/GenBank/DDBJ databases">
        <title>Natrarchaeobius chitinivorans gen. nov., sp. nov., and Natrarchaeobius haloalkaliphilus sp. nov., alkaliphilic, chitin-utilizing haloarchaea from hypersaline alkaline lakes.</title>
        <authorList>
            <person name="Sorokin D.Y."/>
            <person name="Elcheninov A.G."/>
            <person name="Kostrikina N.A."/>
            <person name="Bale N.J."/>
            <person name="Sinninghe Damste J.S."/>
            <person name="Khijniak T.V."/>
            <person name="Kublanov I.V."/>
            <person name="Toshchakov S.V."/>
        </authorList>
    </citation>
    <scope>NUCLEOTIDE SEQUENCE [LARGE SCALE GENOMIC DNA]</scope>
    <source>
        <strain evidence="1 2">AArcht4T</strain>
    </source>
</reference>
<dbReference type="RefSeq" id="WP_124195044.1">
    <property type="nucleotide sequence ID" value="NZ_REGA01000004.1"/>
</dbReference>
<dbReference type="Pfam" id="PF13692">
    <property type="entry name" value="Glyco_trans_1_4"/>
    <property type="match status" value="1"/>
</dbReference>
<evidence type="ECO:0000313" key="1">
    <source>
        <dbReference type="EMBL" id="RQG96046.1"/>
    </source>
</evidence>